<protein>
    <submittedName>
        <fullName evidence="1">Uncharacterized protein</fullName>
    </submittedName>
</protein>
<sequence>MDWEIITREAEGMARRFKQNGVDLNEAKKVLDYYVYKRFDEEALVRYLQIMAFNPPPRSKRTQRYYQKLYDLWLNWNTGLKGRDKARAWGWAIRLAKAGG</sequence>
<organism evidence="1 2">
    <name type="scientific">Ammonifex thiophilus</name>
    <dbReference type="NCBI Taxonomy" id="444093"/>
    <lineage>
        <taxon>Bacteria</taxon>
        <taxon>Bacillati</taxon>
        <taxon>Bacillota</taxon>
        <taxon>Clostridia</taxon>
        <taxon>Thermoanaerobacterales</taxon>
        <taxon>Thermoanaerobacteraceae</taxon>
        <taxon>Ammonifex</taxon>
    </lineage>
</organism>
<proteinExistence type="predicted"/>
<evidence type="ECO:0000313" key="2">
    <source>
        <dbReference type="Proteomes" id="UP000256329"/>
    </source>
</evidence>
<comment type="caution">
    <text evidence="1">The sequence shown here is derived from an EMBL/GenBank/DDBJ whole genome shotgun (WGS) entry which is preliminary data.</text>
</comment>
<dbReference type="Proteomes" id="UP000256329">
    <property type="component" value="Unassembled WGS sequence"/>
</dbReference>
<dbReference type="OrthoDB" id="2111713at2"/>
<evidence type="ECO:0000313" key="1">
    <source>
        <dbReference type="EMBL" id="RDV83580.1"/>
    </source>
</evidence>
<name>A0A3D8P603_9THEO</name>
<accession>A0A3D8P603</accession>
<dbReference type="RefSeq" id="WP_115792340.1">
    <property type="nucleotide sequence ID" value="NZ_QSLN01000004.1"/>
</dbReference>
<dbReference type="AlphaFoldDB" id="A0A3D8P603"/>
<gene>
    <name evidence="1" type="ORF">DXX99_04590</name>
</gene>
<keyword evidence="2" id="KW-1185">Reference proteome</keyword>
<reference evidence="1 2" key="1">
    <citation type="submission" date="2018-08" db="EMBL/GenBank/DDBJ databases">
        <title>Form III RuBisCO-mediated autotrophy in Thermodesulfobium bacteria.</title>
        <authorList>
            <person name="Toshchakov S.V."/>
            <person name="Kublanov I.V."/>
            <person name="Frolov E."/>
            <person name="Bonch-Osmolovskaya E.A."/>
            <person name="Tourova T.P."/>
            <person name="Chernych N.A."/>
            <person name="Lebedinsky A.V."/>
        </authorList>
    </citation>
    <scope>NUCLEOTIDE SEQUENCE [LARGE SCALE GENOMIC DNA]</scope>
    <source>
        <strain evidence="1 2">SR</strain>
    </source>
</reference>
<dbReference type="EMBL" id="QSLN01000004">
    <property type="protein sequence ID" value="RDV83580.1"/>
    <property type="molecule type" value="Genomic_DNA"/>
</dbReference>